<dbReference type="FunCoup" id="H1YYR5">
    <property type="interactions" value="12"/>
</dbReference>
<feature type="transmembrane region" description="Helical" evidence="11">
    <location>
        <begin position="123"/>
        <end position="145"/>
    </location>
</feature>
<feature type="transmembrane region" description="Helical" evidence="11">
    <location>
        <begin position="197"/>
        <end position="219"/>
    </location>
</feature>
<dbReference type="EMBL" id="CM001436">
    <property type="protein sequence ID" value="EHQ36048.1"/>
    <property type="molecule type" value="Genomic_DNA"/>
</dbReference>
<proteinExistence type="predicted"/>
<keyword evidence="5 11" id="KW-1133">Transmembrane helix</keyword>
<keyword evidence="4 11" id="KW-0812">Transmembrane</keyword>
<evidence type="ECO:0000313" key="13">
    <source>
        <dbReference type="EMBL" id="EHQ36048.1"/>
    </source>
</evidence>
<dbReference type="PANTHER" id="PTHR10110:SF86">
    <property type="entry name" value="SODIUM_HYDROGEN EXCHANGER 7"/>
    <property type="match status" value="1"/>
</dbReference>
<protein>
    <submittedName>
        <fullName evidence="13">Sodium/proton antiporter, CPA1 family</fullName>
    </submittedName>
</protein>
<evidence type="ECO:0000256" key="4">
    <source>
        <dbReference type="ARBA" id="ARBA00022692"/>
    </source>
</evidence>
<comment type="subcellular location">
    <subcellularLocation>
        <location evidence="1">Cell membrane</location>
        <topology evidence="1">Multi-pass membrane protein</topology>
    </subcellularLocation>
</comment>
<evidence type="ECO:0000256" key="7">
    <source>
        <dbReference type="ARBA" id="ARBA00023065"/>
    </source>
</evidence>
<feature type="transmembrane region" description="Helical" evidence="11">
    <location>
        <begin position="250"/>
        <end position="273"/>
    </location>
</feature>
<evidence type="ECO:0000313" key="14">
    <source>
        <dbReference type="Proteomes" id="UP000005741"/>
    </source>
</evidence>
<dbReference type="RefSeq" id="WP_004078201.1">
    <property type="nucleotide sequence ID" value="NZ_CM001436.1"/>
</dbReference>
<keyword evidence="10" id="KW-0175">Coiled coil</keyword>
<evidence type="ECO:0000256" key="10">
    <source>
        <dbReference type="SAM" id="Coils"/>
    </source>
</evidence>
<evidence type="ECO:0000256" key="5">
    <source>
        <dbReference type="ARBA" id="ARBA00022989"/>
    </source>
</evidence>
<dbReference type="STRING" id="937775.Metlim_1959"/>
<sequence>MIGTEIGDIIALVLLLLFIAVVSGILFKKIKIPYTIGLFLIGLGISVISSNIAEIGYIFDFVLSPEIILFLFLPPLVFEAAYHINKRLMARKITPILVLAVPGLIFSTLIVGLIIGFATPLPIIYAMLFGALISATDPVSVIGLFKNMGAPAGLTTILEGESLFNDASAIVTFNIVLGIIAAGTFNISTIIYGAEGIMWSFSGGILTGIITGILIGGLIAISGKNAVISSVISLITAYASYLIAESVLHASGIIAVVTAGLIVGRFTSVWLKSEDSKEISEFQDFSAYLVNSLIFLLMGITTANLLGNYRIDQELALLIPAGIIAVMISRAAVVYIFSGIMNLFKGGDYIPLKYQHALFWGGLRGAVAIALALSISEDMPFRDEIIMMTVGVVLFTVTVDGITTKPLAKKLGLDRPSHLAVYEYFSTIIHAKKEGISVLNRLLKEKRINREIADTIRNDYENEIKEAMAELKVLFSQVRPDESKLKKLLWTRLIMVERSIYQEIYGYGYISEVVLDELKYYINVKLDEISVGTVPPHEVIKSDSLEYRIFVTPAWWISALFKRFKFAKNLRKFTLTTEYQKQIALISSARQMELSIDIITEGFGFPDEIINEAKDEFRNISDRAEKIIEDMAMRYPELSEDIENYYLRLSLLIQDEDYYEEMKIKGLIFPNVHEDLLKRVDKERKKLEEHIFNMI</sequence>
<evidence type="ECO:0000256" key="11">
    <source>
        <dbReference type="SAM" id="Phobius"/>
    </source>
</evidence>
<evidence type="ECO:0000256" key="1">
    <source>
        <dbReference type="ARBA" id="ARBA00004651"/>
    </source>
</evidence>
<keyword evidence="8 11" id="KW-0472">Membrane</keyword>
<dbReference type="GO" id="GO:0015386">
    <property type="term" value="F:potassium:proton antiporter activity"/>
    <property type="evidence" value="ECO:0007669"/>
    <property type="project" value="TreeGrafter"/>
</dbReference>
<dbReference type="InParanoid" id="H1YYR5"/>
<dbReference type="Proteomes" id="UP000005741">
    <property type="component" value="Chromosome"/>
</dbReference>
<keyword evidence="6" id="KW-0915">Sodium</keyword>
<dbReference type="OrthoDB" id="11709at2157"/>
<keyword evidence="7" id="KW-0406">Ion transport</keyword>
<accession>H1YYR5</accession>
<dbReference type="GO" id="GO:0015385">
    <property type="term" value="F:sodium:proton antiporter activity"/>
    <property type="evidence" value="ECO:0007669"/>
    <property type="project" value="InterPro"/>
</dbReference>
<dbReference type="GO" id="GO:0098719">
    <property type="term" value="P:sodium ion import across plasma membrane"/>
    <property type="evidence" value="ECO:0007669"/>
    <property type="project" value="TreeGrafter"/>
</dbReference>
<dbReference type="Gene3D" id="6.10.140.1330">
    <property type="match status" value="1"/>
</dbReference>
<feature type="transmembrane region" description="Helical" evidence="11">
    <location>
        <begin position="96"/>
        <end position="117"/>
    </location>
</feature>
<feature type="transmembrane region" description="Helical" evidence="11">
    <location>
        <begin position="65"/>
        <end position="84"/>
    </location>
</feature>
<evidence type="ECO:0000256" key="9">
    <source>
        <dbReference type="ARBA" id="ARBA00023201"/>
    </source>
</evidence>
<dbReference type="HOGENOM" id="CLU_005912_8_0_2"/>
<feature type="transmembrane region" description="Helical" evidence="11">
    <location>
        <begin position="318"/>
        <end position="344"/>
    </location>
</feature>
<feature type="transmembrane region" description="Helical" evidence="11">
    <location>
        <begin position="285"/>
        <end position="306"/>
    </location>
</feature>
<reference evidence="13 14" key="1">
    <citation type="submission" date="2011-10" db="EMBL/GenBank/DDBJ databases">
        <title>The Improved High-Quality Draft genome of Methanoplanus limicola DSM 2279.</title>
        <authorList>
            <consortium name="US DOE Joint Genome Institute (JGI-PGF)"/>
            <person name="Lucas S."/>
            <person name="Copeland A."/>
            <person name="Lapidus A."/>
            <person name="Glavina del Rio T."/>
            <person name="Dalin E."/>
            <person name="Tice H."/>
            <person name="Bruce D."/>
            <person name="Goodwin L."/>
            <person name="Pitluck S."/>
            <person name="Peters L."/>
            <person name="Mikhailova N."/>
            <person name="Lu M."/>
            <person name="Kyrpides N."/>
            <person name="Mavromatis K."/>
            <person name="Ivanova N."/>
            <person name="Markowitz V."/>
            <person name="Cheng J.-F."/>
            <person name="Hugenholtz P."/>
            <person name="Woyke T."/>
            <person name="Wu D."/>
            <person name="Wirth R."/>
            <person name="Brambilla E.-M."/>
            <person name="Klenk H.-P."/>
            <person name="Eisen J.A."/>
        </authorList>
    </citation>
    <scope>NUCLEOTIDE SEQUENCE [LARGE SCALE GENOMIC DNA]</scope>
    <source>
        <strain evidence="13 14">DSM 2279</strain>
    </source>
</reference>
<dbReference type="GO" id="GO:0051453">
    <property type="term" value="P:regulation of intracellular pH"/>
    <property type="evidence" value="ECO:0007669"/>
    <property type="project" value="TreeGrafter"/>
</dbReference>
<dbReference type="Pfam" id="PF00999">
    <property type="entry name" value="Na_H_Exchanger"/>
    <property type="match status" value="1"/>
</dbReference>
<dbReference type="PRINTS" id="PR01084">
    <property type="entry name" value="NAHEXCHNGR"/>
</dbReference>
<feature type="transmembrane region" description="Helical" evidence="11">
    <location>
        <begin position="385"/>
        <end position="403"/>
    </location>
</feature>
<evidence type="ECO:0000256" key="3">
    <source>
        <dbReference type="ARBA" id="ARBA00022475"/>
    </source>
</evidence>
<gene>
    <name evidence="13" type="ORF">Metlim_1959</name>
</gene>
<feature type="transmembrane region" description="Helical" evidence="11">
    <location>
        <begin position="6"/>
        <end position="27"/>
    </location>
</feature>
<feature type="domain" description="Cation/H+ exchanger transmembrane" evidence="12">
    <location>
        <begin position="18"/>
        <end position="410"/>
    </location>
</feature>
<dbReference type="InterPro" id="IPR004709">
    <property type="entry name" value="NaH_exchanger"/>
</dbReference>
<feature type="transmembrane region" description="Helical" evidence="11">
    <location>
        <begin position="34"/>
        <end position="59"/>
    </location>
</feature>
<evidence type="ECO:0000256" key="8">
    <source>
        <dbReference type="ARBA" id="ARBA00023136"/>
    </source>
</evidence>
<dbReference type="GO" id="GO:0005886">
    <property type="term" value="C:plasma membrane"/>
    <property type="evidence" value="ECO:0007669"/>
    <property type="project" value="UniProtKB-SubCell"/>
</dbReference>
<dbReference type="InterPro" id="IPR018422">
    <property type="entry name" value="Cation/H_exchanger_CPA1"/>
</dbReference>
<keyword evidence="9" id="KW-0739">Sodium transport</keyword>
<keyword evidence="3" id="KW-1003">Cell membrane</keyword>
<keyword evidence="2" id="KW-0813">Transport</keyword>
<dbReference type="PANTHER" id="PTHR10110">
    <property type="entry name" value="SODIUM/HYDROGEN EXCHANGER"/>
    <property type="match status" value="1"/>
</dbReference>
<name>H1YYR5_9EURY</name>
<feature type="transmembrane region" description="Helical" evidence="11">
    <location>
        <begin position="166"/>
        <end position="191"/>
    </location>
</feature>
<feature type="coiled-coil region" evidence="10">
    <location>
        <begin position="450"/>
        <end position="477"/>
    </location>
</feature>
<dbReference type="InterPro" id="IPR006153">
    <property type="entry name" value="Cation/H_exchanger_TM"/>
</dbReference>
<keyword evidence="14" id="KW-1185">Reference proteome</keyword>
<feature type="transmembrane region" description="Helical" evidence="11">
    <location>
        <begin position="356"/>
        <end position="373"/>
    </location>
</feature>
<evidence type="ECO:0000256" key="2">
    <source>
        <dbReference type="ARBA" id="ARBA00022448"/>
    </source>
</evidence>
<dbReference type="AlphaFoldDB" id="H1YYR5"/>
<organism evidence="13 14">
    <name type="scientific">Methanoplanus limicola DSM 2279</name>
    <dbReference type="NCBI Taxonomy" id="937775"/>
    <lineage>
        <taxon>Archaea</taxon>
        <taxon>Methanobacteriati</taxon>
        <taxon>Methanobacteriota</taxon>
        <taxon>Stenosarchaea group</taxon>
        <taxon>Methanomicrobia</taxon>
        <taxon>Methanomicrobiales</taxon>
        <taxon>Methanomicrobiaceae</taxon>
        <taxon>Methanoplanus</taxon>
    </lineage>
</organism>
<evidence type="ECO:0000259" key="12">
    <source>
        <dbReference type="Pfam" id="PF00999"/>
    </source>
</evidence>
<evidence type="ECO:0000256" key="6">
    <source>
        <dbReference type="ARBA" id="ARBA00023053"/>
    </source>
</evidence>